<comment type="caution">
    <text evidence="1">The sequence shown here is derived from an EMBL/GenBank/DDBJ whole genome shotgun (WGS) entry which is preliminary data.</text>
</comment>
<dbReference type="AlphaFoldDB" id="A0A951QHW7"/>
<name>A0A951QHW7_9CYAN</name>
<gene>
    <name evidence="1" type="ORF">KME60_00665</name>
</gene>
<dbReference type="Proteomes" id="UP000729701">
    <property type="component" value="Unassembled WGS sequence"/>
</dbReference>
<accession>A0A951QHW7</accession>
<organism evidence="1 2">
    <name type="scientific">Cyanomargarita calcarea GSE-NOS-MK-12-04C</name>
    <dbReference type="NCBI Taxonomy" id="2839659"/>
    <lineage>
        <taxon>Bacteria</taxon>
        <taxon>Bacillati</taxon>
        <taxon>Cyanobacteriota</taxon>
        <taxon>Cyanophyceae</taxon>
        <taxon>Nostocales</taxon>
        <taxon>Cyanomargaritaceae</taxon>
        <taxon>Cyanomargarita</taxon>
    </lineage>
</organism>
<evidence type="ECO:0008006" key="3">
    <source>
        <dbReference type="Google" id="ProtNLM"/>
    </source>
</evidence>
<protein>
    <recommendedName>
        <fullName evidence="3">Resolvase HTH domain-containing protein</fullName>
    </recommendedName>
</protein>
<reference evidence="1" key="1">
    <citation type="submission" date="2021-05" db="EMBL/GenBank/DDBJ databases">
        <authorList>
            <person name="Pietrasiak N."/>
            <person name="Ward R."/>
            <person name="Stajich J.E."/>
            <person name="Kurbessoian T."/>
        </authorList>
    </citation>
    <scope>NUCLEOTIDE SEQUENCE</scope>
    <source>
        <strain evidence="1">GSE-NOS-MK-12-04C</strain>
    </source>
</reference>
<proteinExistence type="predicted"/>
<dbReference type="EMBL" id="JAHHGZ010000001">
    <property type="protein sequence ID" value="MBW4665973.1"/>
    <property type="molecule type" value="Genomic_DNA"/>
</dbReference>
<evidence type="ECO:0000313" key="1">
    <source>
        <dbReference type="EMBL" id="MBW4665973.1"/>
    </source>
</evidence>
<reference evidence="1" key="2">
    <citation type="journal article" date="2022" name="Microbiol. Resour. Announc.">
        <title>Metagenome Sequencing to Explore Phylogenomics of Terrestrial Cyanobacteria.</title>
        <authorList>
            <person name="Ward R.D."/>
            <person name="Stajich J.E."/>
            <person name="Johansen J.R."/>
            <person name="Huntemann M."/>
            <person name="Clum A."/>
            <person name="Foster B."/>
            <person name="Foster B."/>
            <person name="Roux S."/>
            <person name="Palaniappan K."/>
            <person name="Varghese N."/>
            <person name="Mukherjee S."/>
            <person name="Reddy T.B.K."/>
            <person name="Daum C."/>
            <person name="Copeland A."/>
            <person name="Chen I.A."/>
            <person name="Ivanova N.N."/>
            <person name="Kyrpides N.C."/>
            <person name="Shapiro N."/>
            <person name="Eloe-Fadrosh E.A."/>
            <person name="Pietrasiak N."/>
        </authorList>
    </citation>
    <scope>NUCLEOTIDE SEQUENCE</scope>
    <source>
        <strain evidence="1">GSE-NOS-MK-12-04C</strain>
    </source>
</reference>
<evidence type="ECO:0000313" key="2">
    <source>
        <dbReference type="Proteomes" id="UP000729701"/>
    </source>
</evidence>
<sequence length="228" mass="26994">MDEQLQKLINEVCRHPDSSLERQKALNRLLGVIQKFSAIYKSSHQDYLEALNLTWEWVSRKICEFEKRSPSLEKSLVIWINGYLKWRIKDLYAPNSNYIISLDKTLRNNEGNETTLLERFIDPELVTLDLLDIKIAKIQEQKRDRLGRRIGKYIELDESRKLRGSHIKPNPECHCQLLAMRLLLQKPPHKIIDIAREFNVNNQTLHSHWKRKCLPLLREIGINFGYEP</sequence>